<dbReference type="InterPro" id="IPR001356">
    <property type="entry name" value="HD"/>
</dbReference>
<keyword evidence="2 3" id="KW-0238">DNA-binding</keyword>
<dbReference type="EMBL" id="JACGWN010000015">
    <property type="protein sequence ID" value="KAL0402241.1"/>
    <property type="molecule type" value="Genomic_DNA"/>
</dbReference>
<dbReference type="InterPro" id="IPR009057">
    <property type="entry name" value="Homeodomain-like_sf"/>
</dbReference>
<keyword evidence="2 3" id="KW-0371">Homeobox</keyword>
<gene>
    <name evidence="5" type="ORF">Slati_4254000</name>
</gene>
<evidence type="ECO:0000256" key="3">
    <source>
        <dbReference type="RuleBase" id="RU000682"/>
    </source>
</evidence>
<sequence>MTIAENAVVETSKRVKGAKSGHEQGTKYTRYTEAQIEVLEKVYAECSNPDYFQRSKILWEQPHLRGIDNKQLKVWFQNRKWL</sequence>
<organism evidence="5">
    <name type="scientific">Sesamum latifolium</name>
    <dbReference type="NCBI Taxonomy" id="2727402"/>
    <lineage>
        <taxon>Eukaryota</taxon>
        <taxon>Viridiplantae</taxon>
        <taxon>Streptophyta</taxon>
        <taxon>Embryophyta</taxon>
        <taxon>Tracheophyta</taxon>
        <taxon>Spermatophyta</taxon>
        <taxon>Magnoliopsida</taxon>
        <taxon>eudicotyledons</taxon>
        <taxon>Gunneridae</taxon>
        <taxon>Pentapetalae</taxon>
        <taxon>asterids</taxon>
        <taxon>lamiids</taxon>
        <taxon>Lamiales</taxon>
        <taxon>Pedaliaceae</taxon>
        <taxon>Sesamum</taxon>
    </lineage>
</organism>
<dbReference type="PANTHER" id="PTHR45950:SF10">
    <property type="entry name" value="HOMEOBOX-LEUCINE ZIPPER PROTEIN REVOLUTA"/>
    <property type="match status" value="1"/>
</dbReference>
<dbReference type="Pfam" id="PF00046">
    <property type="entry name" value="Homeodomain"/>
    <property type="match status" value="1"/>
</dbReference>
<dbReference type="CDD" id="cd00086">
    <property type="entry name" value="homeodomain"/>
    <property type="match status" value="1"/>
</dbReference>
<evidence type="ECO:0000256" key="2">
    <source>
        <dbReference type="PROSITE-ProRule" id="PRU00108"/>
    </source>
</evidence>
<reference evidence="5" key="1">
    <citation type="submission" date="2020-06" db="EMBL/GenBank/DDBJ databases">
        <authorList>
            <person name="Li T."/>
            <person name="Hu X."/>
            <person name="Zhang T."/>
            <person name="Song X."/>
            <person name="Zhang H."/>
            <person name="Dai N."/>
            <person name="Sheng W."/>
            <person name="Hou X."/>
            <person name="Wei L."/>
        </authorList>
    </citation>
    <scope>NUCLEOTIDE SEQUENCE</scope>
    <source>
        <strain evidence="5">KEN1</strain>
        <tissue evidence="5">Leaf</tissue>
    </source>
</reference>
<keyword evidence="2 3" id="KW-0539">Nucleus</keyword>
<evidence type="ECO:0000313" key="5">
    <source>
        <dbReference type="EMBL" id="KAL0402241.1"/>
    </source>
</evidence>
<protein>
    <recommendedName>
        <fullName evidence="4">Homeobox domain-containing protein</fullName>
    </recommendedName>
</protein>
<feature type="domain" description="Homeobox" evidence="4">
    <location>
        <begin position="22"/>
        <end position="82"/>
    </location>
</feature>
<dbReference type="AlphaFoldDB" id="A0AAW2TFC7"/>
<dbReference type="Gene3D" id="1.10.10.60">
    <property type="entry name" value="Homeodomain-like"/>
    <property type="match status" value="1"/>
</dbReference>
<dbReference type="GO" id="GO:0003700">
    <property type="term" value="F:DNA-binding transcription factor activity"/>
    <property type="evidence" value="ECO:0007669"/>
    <property type="project" value="InterPro"/>
</dbReference>
<dbReference type="PROSITE" id="PS50071">
    <property type="entry name" value="HOMEOBOX_2"/>
    <property type="match status" value="1"/>
</dbReference>
<evidence type="ECO:0000259" key="4">
    <source>
        <dbReference type="PROSITE" id="PS50071"/>
    </source>
</evidence>
<proteinExistence type="predicted"/>
<accession>A0AAW2TFC7</accession>
<dbReference type="InterPro" id="IPR044830">
    <property type="entry name" value="HD-Zip_III"/>
</dbReference>
<name>A0AAW2TFC7_9LAMI</name>
<dbReference type="SUPFAM" id="SSF46689">
    <property type="entry name" value="Homeodomain-like"/>
    <property type="match status" value="1"/>
</dbReference>
<comment type="subcellular location">
    <subcellularLocation>
        <location evidence="1 2 3">Nucleus</location>
    </subcellularLocation>
</comment>
<dbReference type="GO" id="GO:0003677">
    <property type="term" value="F:DNA binding"/>
    <property type="evidence" value="ECO:0007669"/>
    <property type="project" value="UniProtKB-UniRule"/>
</dbReference>
<comment type="caution">
    <text evidence="5">The sequence shown here is derived from an EMBL/GenBank/DDBJ whole genome shotgun (WGS) entry which is preliminary data.</text>
</comment>
<reference evidence="5" key="2">
    <citation type="journal article" date="2024" name="Plant">
        <title>Genomic evolution and insights into agronomic trait innovations of Sesamum species.</title>
        <authorList>
            <person name="Miao H."/>
            <person name="Wang L."/>
            <person name="Qu L."/>
            <person name="Liu H."/>
            <person name="Sun Y."/>
            <person name="Le M."/>
            <person name="Wang Q."/>
            <person name="Wei S."/>
            <person name="Zheng Y."/>
            <person name="Lin W."/>
            <person name="Duan Y."/>
            <person name="Cao H."/>
            <person name="Xiong S."/>
            <person name="Wang X."/>
            <person name="Wei L."/>
            <person name="Li C."/>
            <person name="Ma Q."/>
            <person name="Ju M."/>
            <person name="Zhao R."/>
            <person name="Li G."/>
            <person name="Mu C."/>
            <person name="Tian Q."/>
            <person name="Mei H."/>
            <person name="Zhang T."/>
            <person name="Gao T."/>
            <person name="Zhang H."/>
        </authorList>
    </citation>
    <scope>NUCLEOTIDE SEQUENCE</scope>
    <source>
        <strain evidence="5">KEN1</strain>
    </source>
</reference>
<dbReference type="GO" id="GO:0005634">
    <property type="term" value="C:nucleus"/>
    <property type="evidence" value="ECO:0007669"/>
    <property type="project" value="UniProtKB-SubCell"/>
</dbReference>
<evidence type="ECO:0000256" key="1">
    <source>
        <dbReference type="ARBA" id="ARBA00004123"/>
    </source>
</evidence>
<dbReference type="PANTHER" id="PTHR45950">
    <property type="entry name" value="HOMEOBOX-LEUCINE ZIPPER PROTEIN ATHB-14"/>
    <property type="match status" value="1"/>
</dbReference>